<dbReference type="PANTHER" id="PTHR12461">
    <property type="entry name" value="HYPOXIA-INDUCIBLE FACTOR 1 ALPHA INHIBITOR-RELATED"/>
    <property type="match status" value="1"/>
</dbReference>
<dbReference type="AlphaFoldDB" id="A0A2G9C585"/>
<keyword evidence="3" id="KW-1185">Reference proteome</keyword>
<dbReference type="SUPFAM" id="SSF51197">
    <property type="entry name" value="Clavaminate synthase-like"/>
    <property type="match status" value="1"/>
</dbReference>
<sequence length="343" mass="38289">MKPIRELHDLVPGRLPPQLIEAAQPVVLRGLVSHWPMVREALRSDRAAVDYLHGCWRGAPVAIMTGPPEIDGRIFYNDDFTGMNFGRADAPLPTLMEELLQLAAVERPPCYYVGSTTVDDCLPGFRAHNDLDLSSLATADTTEAPEALASIWLGNRSRIAPHYDLPDNIACVAAGHRRFTLFPPEQLANLYVGPIDFTPAGQPVSLVDLKQPDFERFPRFAQALEHAQVAELGPGDALYIPSMWWHQVEALDAFNVLINYWWRQSPAHMDPPVFALMLALLSLRDLPAPQRRAWQGIFDHYVFNADAQTSAHIPAHARHALAPITTEGAGHLRAHLIQRLRQR</sequence>
<protein>
    <submittedName>
        <fullName evidence="2">Cupin</fullName>
    </submittedName>
</protein>
<evidence type="ECO:0000313" key="2">
    <source>
        <dbReference type="EMBL" id="PIM51558.1"/>
    </source>
</evidence>
<dbReference type="PANTHER" id="PTHR12461:SF105">
    <property type="entry name" value="HYPOXIA-INDUCIBLE FACTOR 1-ALPHA INHIBITOR"/>
    <property type="match status" value="1"/>
</dbReference>
<dbReference type="EMBL" id="PEOG01000060">
    <property type="protein sequence ID" value="PIM51558.1"/>
    <property type="molecule type" value="Genomic_DNA"/>
</dbReference>
<feature type="domain" description="JmjC" evidence="1">
    <location>
        <begin position="111"/>
        <end position="277"/>
    </location>
</feature>
<reference evidence="2 3" key="1">
    <citation type="submission" date="2017-11" db="EMBL/GenBank/DDBJ databases">
        <title>Draft genome sequence of Mitsuaria sp. HWN-4.</title>
        <authorList>
            <person name="Gundlapally S.R."/>
        </authorList>
    </citation>
    <scope>NUCLEOTIDE SEQUENCE [LARGE SCALE GENOMIC DNA]</scope>
    <source>
        <strain evidence="2 3">HWN-4</strain>
    </source>
</reference>
<dbReference type="RefSeq" id="WP_099863174.1">
    <property type="nucleotide sequence ID" value="NZ_PEOG01000060.1"/>
</dbReference>
<dbReference type="SMART" id="SM00558">
    <property type="entry name" value="JmjC"/>
    <property type="match status" value="1"/>
</dbReference>
<evidence type="ECO:0000313" key="3">
    <source>
        <dbReference type="Proteomes" id="UP000231501"/>
    </source>
</evidence>
<organism evidence="2 3">
    <name type="scientific">Roseateles chitinivorans</name>
    <dbReference type="NCBI Taxonomy" id="2917965"/>
    <lineage>
        <taxon>Bacteria</taxon>
        <taxon>Pseudomonadati</taxon>
        <taxon>Pseudomonadota</taxon>
        <taxon>Betaproteobacteria</taxon>
        <taxon>Burkholderiales</taxon>
        <taxon>Sphaerotilaceae</taxon>
        <taxon>Roseateles</taxon>
    </lineage>
</organism>
<gene>
    <name evidence="2" type="ORF">CS062_19155</name>
</gene>
<accession>A0A2G9C585</accession>
<dbReference type="OrthoDB" id="479699at2"/>
<dbReference type="PROSITE" id="PS51184">
    <property type="entry name" value="JMJC"/>
    <property type="match status" value="1"/>
</dbReference>
<dbReference type="Pfam" id="PF13621">
    <property type="entry name" value="Cupin_8"/>
    <property type="match status" value="1"/>
</dbReference>
<dbReference type="Gene3D" id="2.60.120.650">
    <property type="entry name" value="Cupin"/>
    <property type="match status" value="1"/>
</dbReference>
<proteinExistence type="predicted"/>
<comment type="caution">
    <text evidence="2">The sequence shown here is derived from an EMBL/GenBank/DDBJ whole genome shotgun (WGS) entry which is preliminary data.</text>
</comment>
<name>A0A2G9C585_9BURK</name>
<dbReference type="InterPro" id="IPR041667">
    <property type="entry name" value="Cupin_8"/>
</dbReference>
<dbReference type="InterPro" id="IPR003347">
    <property type="entry name" value="JmjC_dom"/>
</dbReference>
<dbReference type="Proteomes" id="UP000231501">
    <property type="component" value="Unassembled WGS sequence"/>
</dbReference>
<evidence type="ECO:0000259" key="1">
    <source>
        <dbReference type="PROSITE" id="PS51184"/>
    </source>
</evidence>